<sequence>MLTHNDIANLGPDDFAALYETGAIDHLVSDLEVTDRDDDGTVTGVIYNVR</sequence>
<reference evidence="2" key="1">
    <citation type="journal article" date="2019" name="Int. J. Syst. Evol. Microbiol.">
        <title>The Global Catalogue of Microorganisms (GCM) 10K type strain sequencing project: providing services to taxonomists for standard genome sequencing and annotation.</title>
        <authorList>
            <consortium name="The Broad Institute Genomics Platform"/>
            <consortium name="The Broad Institute Genome Sequencing Center for Infectious Disease"/>
            <person name="Wu L."/>
            <person name="Ma J."/>
        </authorList>
    </citation>
    <scope>NUCLEOTIDE SEQUENCE [LARGE SCALE GENOMIC DNA]</scope>
    <source>
        <strain evidence="2">JCM 3115</strain>
    </source>
</reference>
<organism evidence="1 2">
    <name type="scientific">Streptosporangium pseudovulgare</name>
    <dbReference type="NCBI Taxonomy" id="35765"/>
    <lineage>
        <taxon>Bacteria</taxon>
        <taxon>Bacillati</taxon>
        <taxon>Actinomycetota</taxon>
        <taxon>Actinomycetes</taxon>
        <taxon>Streptosporangiales</taxon>
        <taxon>Streptosporangiaceae</taxon>
        <taxon>Streptosporangium</taxon>
    </lineage>
</organism>
<gene>
    <name evidence="1" type="ORF">GCM10010140_11980</name>
</gene>
<name>A0ABQ2QKC6_9ACTN</name>
<dbReference type="RefSeq" id="WP_189245417.1">
    <property type="nucleotide sequence ID" value="NZ_BMQJ01000002.1"/>
</dbReference>
<evidence type="ECO:0000313" key="1">
    <source>
        <dbReference type="EMBL" id="GGP84476.1"/>
    </source>
</evidence>
<keyword evidence="2" id="KW-1185">Reference proteome</keyword>
<dbReference type="EMBL" id="BMQJ01000002">
    <property type="protein sequence ID" value="GGP84476.1"/>
    <property type="molecule type" value="Genomic_DNA"/>
</dbReference>
<comment type="caution">
    <text evidence="1">The sequence shown here is derived from an EMBL/GenBank/DDBJ whole genome shotgun (WGS) entry which is preliminary data.</text>
</comment>
<protein>
    <submittedName>
        <fullName evidence="1">Uncharacterized protein</fullName>
    </submittedName>
</protein>
<accession>A0ABQ2QKC6</accession>
<evidence type="ECO:0000313" key="2">
    <source>
        <dbReference type="Proteomes" id="UP000611554"/>
    </source>
</evidence>
<proteinExistence type="predicted"/>
<dbReference type="Proteomes" id="UP000611554">
    <property type="component" value="Unassembled WGS sequence"/>
</dbReference>